<dbReference type="PANTHER" id="PTHR37314">
    <property type="entry name" value="SLR0142 PROTEIN"/>
    <property type="match status" value="1"/>
</dbReference>
<dbReference type="EMBL" id="CAFAAQ010000191">
    <property type="protein sequence ID" value="CAB4819362.1"/>
    <property type="molecule type" value="Genomic_DNA"/>
</dbReference>
<evidence type="ECO:0000256" key="1">
    <source>
        <dbReference type="SAM" id="Phobius"/>
    </source>
</evidence>
<dbReference type="AlphaFoldDB" id="A0A6J7NGC9"/>
<feature type="transmembrane region" description="Helical" evidence="1">
    <location>
        <begin position="12"/>
        <end position="32"/>
    </location>
</feature>
<dbReference type="Pfam" id="PF06912">
    <property type="entry name" value="DUF1275"/>
    <property type="match status" value="1"/>
</dbReference>
<proteinExistence type="predicted"/>
<sequence>MTQEQPHHPNGPLALAVALAAVAGFVDAHVYLHVTHVFVANMSGNLVHLGMSAGLVQPGGVAGSAVALLSFVAGIIVATVYHDRHLRLDGRVRPEALLAAEAILVLILPAVLIGFGVDFSLRPSAATYLVLTMGSFAMGLQTAALRRVGQVAVATTYGTGSLVRIGEKFVLALRGASRATDHQRRVTLWVLLIVLAGYVAGAATAAALGGSPLLLLLPAAVLVAAAATTAYSPMRRGLQ</sequence>
<feature type="transmembrane region" description="Helical" evidence="1">
    <location>
        <begin position="186"/>
        <end position="207"/>
    </location>
</feature>
<dbReference type="PANTHER" id="PTHR37314:SF4">
    <property type="entry name" value="UPF0700 TRANSMEMBRANE PROTEIN YOAK"/>
    <property type="match status" value="1"/>
</dbReference>
<feature type="transmembrane region" description="Helical" evidence="1">
    <location>
        <begin position="213"/>
        <end position="231"/>
    </location>
</feature>
<gene>
    <name evidence="2" type="ORF">UFOPK3046_01663</name>
    <name evidence="3" type="ORF">UFOPK3914_01625</name>
</gene>
<keyword evidence="1" id="KW-1133">Transmembrane helix</keyword>
<dbReference type="InterPro" id="IPR010699">
    <property type="entry name" value="DUF1275"/>
</dbReference>
<keyword evidence="1" id="KW-0472">Membrane</keyword>
<evidence type="ECO:0000313" key="3">
    <source>
        <dbReference type="EMBL" id="CAB4991598.1"/>
    </source>
</evidence>
<feature type="transmembrane region" description="Helical" evidence="1">
    <location>
        <begin position="102"/>
        <end position="119"/>
    </location>
</feature>
<keyword evidence="1" id="KW-0812">Transmembrane</keyword>
<protein>
    <submittedName>
        <fullName evidence="3">Unannotated protein</fullName>
    </submittedName>
</protein>
<name>A0A6J7NGC9_9ZZZZ</name>
<reference evidence="3" key="1">
    <citation type="submission" date="2020-05" db="EMBL/GenBank/DDBJ databases">
        <authorList>
            <person name="Chiriac C."/>
            <person name="Salcher M."/>
            <person name="Ghai R."/>
            <person name="Kavagutti S V."/>
        </authorList>
    </citation>
    <scope>NUCLEOTIDE SEQUENCE</scope>
</reference>
<accession>A0A6J7NGC9</accession>
<evidence type="ECO:0000313" key="2">
    <source>
        <dbReference type="EMBL" id="CAB4819362.1"/>
    </source>
</evidence>
<feature type="transmembrane region" description="Helical" evidence="1">
    <location>
        <begin position="125"/>
        <end position="145"/>
    </location>
</feature>
<organism evidence="3">
    <name type="scientific">freshwater metagenome</name>
    <dbReference type="NCBI Taxonomy" id="449393"/>
    <lineage>
        <taxon>unclassified sequences</taxon>
        <taxon>metagenomes</taxon>
        <taxon>ecological metagenomes</taxon>
    </lineage>
</organism>
<dbReference type="EMBL" id="CAFBOG010000185">
    <property type="protein sequence ID" value="CAB4991598.1"/>
    <property type="molecule type" value="Genomic_DNA"/>
</dbReference>
<feature type="transmembrane region" description="Helical" evidence="1">
    <location>
        <begin position="61"/>
        <end position="81"/>
    </location>
</feature>